<evidence type="ECO:0000313" key="1">
    <source>
        <dbReference type="EMBL" id="CSA99079.1"/>
    </source>
</evidence>
<sequence>MQNALFFAVQQLFHHCVSIFITRDIEQHHQDDPFQVIKLKLIGF</sequence>
<accession>A0A655RHJ9</accession>
<dbReference type="EMBL" id="CWOW01000018">
    <property type="protein sequence ID" value="CSA99079.1"/>
    <property type="molecule type" value="Genomic_DNA"/>
</dbReference>
<gene>
    <name evidence="1" type="ORF">ERS013165_02994</name>
</gene>
<name>A0A655RHJ9_VIBCL</name>
<reference evidence="1 2" key="1">
    <citation type="submission" date="2015-07" db="EMBL/GenBank/DDBJ databases">
        <authorList>
            <consortium name="Pathogen Informatics"/>
        </authorList>
    </citation>
    <scope>NUCLEOTIDE SEQUENCE [LARGE SCALE GENOMIC DNA]</scope>
    <source>
        <strain evidence="1 2">A51</strain>
    </source>
</reference>
<protein>
    <submittedName>
        <fullName evidence="1">Uncharacterized protein</fullName>
    </submittedName>
</protein>
<proteinExistence type="predicted"/>
<dbReference type="AlphaFoldDB" id="A0A655RHJ9"/>
<dbReference type="Proteomes" id="UP000044806">
    <property type="component" value="Unassembled WGS sequence"/>
</dbReference>
<organism evidence="1 2">
    <name type="scientific">Vibrio cholerae</name>
    <dbReference type="NCBI Taxonomy" id="666"/>
    <lineage>
        <taxon>Bacteria</taxon>
        <taxon>Pseudomonadati</taxon>
        <taxon>Pseudomonadota</taxon>
        <taxon>Gammaproteobacteria</taxon>
        <taxon>Vibrionales</taxon>
        <taxon>Vibrionaceae</taxon>
        <taxon>Vibrio</taxon>
    </lineage>
</organism>
<evidence type="ECO:0000313" key="2">
    <source>
        <dbReference type="Proteomes" id="UP000044806"/>
    </source>
</evidence>